<sequence length="366" mass="40446">MTRIVTFLGSTPEQQTALGLAVAQWFAEHQQRTLLALPAPATTLQYLIGDVYKETGSQAVSVGDRLCVTQLFATQSLDMAWDDLNRLVESYLPPELVGKVYAGELMILPGMDMLLTLNALRVYYSSGEYDVIVYAGANSRDTLRLIGLPQGLAWYYRRFRRLLEQLDINKIATAMGGPIASAIMAANIDTQKINERLAQAKEWVDRGVTIASDGQRLSVFLLTSPAALEIAQTQWLWGSAQQVNVPISEVFCLGEATPDVNQAFAPLRISTLPTDLRAWQSLVPSLPDFNNLASAPAPHEFDEVQQQVRIFLPGFRKEQVKLSEFSGELTVEAGDQRRHIELPPSLKGKPVQGGKFEAPYLIVNLS</sequence>
<dbReference type="EMBL" id="CP018092">
    <property type="protein sequence ID" value="ATS19270.1"/>
    <property type="molecule type" value="Genomic_DNA"/>
</dbReference>
<evidence type="ECO:0000256" key="1">
    <source>
        <dbReference type="ARBA" id="ARBA00011040"/>
    </source>
</evidence>
<dbReference type="InterPro" id="IPR053262">
    <property type="entry name" value="ArsA_ATPase-like"/>
</dbReference>
<dbReference type="Gene3D" id="3.40.50.300">
    <property type="entry name" value="P-loop containing nucleotide triphosphate hydrolases"/>
    <property type="match status" value="1"/>
</dbReference>
<dbReference type="Pfam" id="PF02374">
    <property type="entry name" value="ArsA_ATPase"/>
    <property type="match status" value="1"/>
</dbReference>
<dbReference type="InterPro" id="IPR027417">
    <property type="entry name" value="P-loop_NTPase"/>
</dbReference>
<comment type="similarity">
    <text evidence="1">Belongs to the arsA ATPase family.</text>
</comment>
<dbReference type="RefSeq" id="WP_099799608.1">
    <property type="nucleotide sequence ID" value="NZ_CP018092.1"/>
</dbReference>
<reference evidence="5" key="2">
    <citation type="journal article" date="2022" name="Front. Microbiol.">
        <title>Comparative Genomic Analysis Revealed Distinct Molecular Components and Organization of CO2-Concentrating Mechanism in Thermophilic Cyanobacteria.</title>
        <authorList>
            <person name="Tang J."/>
            <person name="Zhou H."/>
            <person name="Yao D."/>
            <person name="Riaz S."/>
            <person name="You D."/>
            <person name="Klepacz-Smolka A."/>
            <person name="Daroch M."/>
        </authorList>
    </citation>
    <scope>NUCLEOTIDE SEQUENCE [LARGE SCALE GENOMIC DNA]</scope>
    <source>
        <strain evidence="5">PCC 6715</strain>
    </source>
</reference>
<keyword evidence="5" id="KW-1185">Reference proteome</keyword>
<dbReference type="AlphaFoldDB" id="A0A2D2Q426"/>
<proteinExistence type="inferred from homology"/>
<dbReference type="Gene3D" id="2.60.40.790">
    <property type="match status" value="1"/>
</dbReference>
<dbReference type="PANTHER" id="PTHR43868:SF1">
    <property type="entry name" value="P-LOOP CONTAINING NUCLEOSIDE TRIPHOSPHATE HYDROLASES SUPERFAMILY PROTEIN"/>
    <property type="match status" value="1"/>
</dbReference>
<dbReference type="Pfam" id="PF17886">
    <property type="entry name" value="ArsA_HSP20"/>
    <property type="match status" value="1"/>
</dbReference>
<evidence type="ECO:0000259" key="2">
    <source>
        <dbReference type="Pfam" id="PF02374"/>
    </source>
</evidence>
<feature type="domain" description="ArsA HSP20-like" evidence="3">
    <location>
        <begin position="307"/>
        <end position="364"/>
    </location>
</feature>
<dbReference type="PANTHER" id="PTHR43868">
    <property type="entry name" value="OS02G0711200 PROTEIN"/>
    <property type="match status" value="1"/>
</dbReference>
<reference evidence="4 5" key="1">
    <citation type="submission" date="2016-11" db="EMBL/GenBank/DDBJ databases">
        <title>Complete genome sequence of thermophilic cyanobacteria strain Synechococcus sp. PCC6715.</title>
        <authorList>
            <person name="Tang J."/>
            <person name="Daroch M."/>
            <person name="Liang Y."/>
            <person name="Jiang D."/>
            <person name="Shah M."/>
        </authorList>
    </citation>
    <scope>NUCLEOTIDE SEQUENCE [LARGE SCALE GENOMIC DNA]</scope>
    <source>
        <strain evidence="4 5">PCC 6715</strain>
    </source>
</reference>
<dbReference type="InterPro" id="IPR040612">
    <property type="entry name" value="ArsA_HSP20-like"/>
</dbReference>
<organism evidence="4 5">
    <name type="scientific">Parathermosynechococcus lividus PCC 6715</name>
    <dbReference type="NCBI Taxonomy" id="1917166"/>
    <lineage>
        <taxon>Bacteria</taxon>
        <taxon>Bacillati</taxon>
        <taxon>Cyanobacteriota</taxon>
        <taxon>Cyanophyceae</taxon>
        <taxon>Acaryochloridales</taxon>
        <taxon>Thermosynechococcaceae</taxon>
        <taxon>Parathermosynechococcus</taxon>
    </lineage>
</organism>
<dbReference type="OrthoDB" id="9780677at2"/>
<evidence type="ECO:0000313" key="4">
    <source>
        <dbReference type="EMBL" id="ATS19270.1"/>
    </source>
</evidence>
<gene>
    <name evidence="4" type="ORF">BRW62_11610</name>
</gene>
<protein>
    <recommendedName>
        <fullName evidence="6">Anion-transporting ATPase-like domain-containing protein</fullName>
    </recommendedName>
</protein>
<accession>A0A2D2Q426</accession>
<dbReference type="SUPFAM" id="SSF52540">
    <property type="entry name" value="P-loop containing nucleoside triphosphate hydrolases"/>
    <property type="match status" value="1"/>
</dbReference>
<feature type="domain" description="ArsA/GET3 Anion-transporting ATPase-like" evidence="2">
    <location>
        <begin position="15"/>
        <end position="250"/>
    </location>
</feature>
<dbReference type="KEGG" id="slw:BRW62_11610"/>
<dbReference type="InterPro" id="IPR008978">
    <property type="entry name" value="HSP20-like_chaperone"/>
</dbReference>
<dbReference type="CDD" id="cd02035">
    <property type="entry name" value="ArsA"/>
    <property type="match status" value="1"/>
</dbReference>
<dbReference type="InterPro" id="IPR025723">
    <property type="entry name" value="ArsA/GET3_ATPase-like"/>
</dbReference>
<name>A0A2D2Q426_PARLV</name>
<evidence type="ECO:0000313" key="5">
    <source>
        <dbReference type="Proteomes" id="UP000231057"/>
    </source>
</evidence>
<dbReference type="Proteomes" id="UP000231057">
    <property type="component" value="Chromosome"/>
</dbReference>
<evidence type="ECO:0008006" key="6">
    <source>
        <dbReference type="Google" id="ProtNLM"/>
    </source>
</evidence>
<evidence type="ECO:0000259" key="3">
    <source>
        <dbReference type="Pfam" id="PF17886"/>
    </source>
</evidence>